<evidence type="ECO:0000313" key="3">
    <source>
        <dbReference type="Proteomes" id="UP000815677"/>
    </source>
</evidence>
<reference evidence="2" key="1">
    <citation type="submission" date="2014-09" db="EMBL/GenBank/DDBJ databases">
        <title>Genome sequence of the luminous mushroom Mycena chlorophos for searching fungal bioluminescence genes.</title>
        <authorList>
            <person name="Tanaka Y."/>
            <person name="Kasuga D."/>
            <person name="Oba Y."/>
            <person name="Hase S."/>
            <person name="Sato K."/>
            <person name="Oba Y."/>
            <person name="Sakakibara Y."/>
        </authorList>
    </citation>
    <scope>NUCLEOTIDE SEQUENCE</scope>
</reference>
<keyword evidence="3" id="KW-1185">Reference proteome</keyword>
<evidence type="ECO:0000256" key="1">
    <source>
        <dbReference type="SAM" id="MobiDB-lite"/>
    </source>
</evidence>
<feature type="region of interest" description="Disordered" evidence="1">
    <location>
        <begin position="25"/>
        <end position="53"/>
    </location>
</feature>
<gene>
    <name evidence="2" type="ORF">MCHLO_07896</name>
</gene>
<accession>A0ABQ0LHW8</accession>
<protein>
    <submittedName>
        <fullName evidence="2">Uncharacterized protein</fullName>
    </submittedName>
</protein>
<sequence length="102" mass="11171">MNGPSTTKLTSKAFVAPPSAPVAAHSNLAIPSRASHQDPVEQPKASSSPVETDCQKHEYLFDETLFSHTHAPDPAIPARADILEYHRLLFPKRSTPIKQEES</sequence>
<evidence type="ECO:0000313" key="2">
    <source>
        <dbReference type="EMBL" id="GAT50680.1"/>
    </source>
</evidence>
<dbReference type="Proteomes" id="UP000815677">
    <property type="component" value="Unassembled WGS sequence"/>
</dbReference>
<proteinExistence type="predicted"/>
<name>A0ABQ0LHW8_MYCCL</name>
<organism evidence="2 3">
    <name type="scientific">Mycena chlorophos</name>
    <name type="common">Agaric fungus</name>
    <name type="synonym">Agaricus chlorophos</name>
    <dbReference type="NCBI Taxonomy" id="658473"/>
    <lineage>
        <taxon>Eukaryota</taxon>
        <taxon>Fungi</taxon>
        <taxon>Dikarya</taxon>
        <taxon>Basidiomycota</taxon>
        <taxon>Agaricomycotina</taxon>
        <taxon>Agaricomycetes</taxon>
        <taxon>Agaricomycetidae</taxon>
        <taxon>Agaricales</taxon>
        <taxon>Marasmiineae</taxon>
        <taxon>Mycenaceae</taxon>
        <taxon>Mycena</taxon>
    </lineage>
</organism>
<dbReference type="EMBL" id="DF846591">
    <property type="protein sequence ID" value="GAT50680.1"/>
    <property type="molecule type" value="Genomic_DNA"/>
</dbReference>